<keyword evidence="6" id="KW-0677">Repeat</keyword>
<evidence type="ECO:0000256" key="7">
    <source>
        <dbReference type="ARBA" id="ARBA00022869"/>
    </source>
</evidence>
<evidence type="ECO:0000256" key="1">
    <source>
        <dbReference type="ARBA" id="ARBA00003696"/>
    </source>
</evidence>
<dbReference type="PROSITE" id="PS51403">
    <property type="entry name" value="NC1_IV"/>
    <property type="match status" value="1"/>
</dbReference>
<dbReference type="PANTHER" id="PTHR37456">
    <property type="entry name" value="SI:CH211-266K2.1"/>
    <property type="match status" value="1"/>
</dbReference>
<dbReference type="Proteomes" id="UP000694701">
    <property type="component" value="Unplaced"/>
</dbReference>
<proteinExistence type="predicted"/>
<organism evidence="12 13">
    <name type="scientific">Cyprinus carpio</name>
    <name type="common">Common carp</name>
    <dbReference type="NCBI Taxonomy" id="7962"/>
    <lineage>
        <taxon>Eukaryota</taxon>
        <taxon>Metazoa</taxon>
        <taxon>Chordata</taxon>
        <taxon>Craniata</taxon>
        <taxon>Vertebrata</taxon>
        <taxon>Euteleostomi</taxon>
        <taxon>Actinopterygii</taxon>
        <taxon>Neopterygii</taxon>
        <taxon>Teleostei</taxon>
        <taxon>Ostariophysi</taxon>
        <taxon>Cypriniformes</taxon>
        <taxon>Cyprinidae</taxon>
        <taxon>Cyprininae</taxon>
        <taxon>Cyprinus</taxon>
    </lineage>
</organism>
<evidence type="ECO:0000256" key="8">
    <source>
        <dbReference type="ARBA" id="ARBA00023119"/>
    </source>
</evidence>
<dbReference type="Pfam" id="PF01391">
    <property type="entry name" value="Collagen"/>
    <property type="match status" value="2"/>
</dbReference>
<feature type="region of interest" description="Disordered" evidence="10">
    <location>
        <begin position="13"/>
        <end position="96"/>
    </location>
</feature>
<dbReference type="AlphaFoldDB" id="A0A8C2CF36"/>
<evidence type="ECO:0000256" key="6">
    <source>
        <dbReference type="ARBA" id="ARBA00022737"/>
    </source>
</evidence>
<dbReference type="Gene3D" id="2.170.240.10">
    <property type="entry name" value="Collagen IV, non-collagenous"/>
    <property type="match status" value="1"/>
</dbReference>
<evidence type="ECO:0000256" key="2">
    <source>
        <dbReference type="ARBA" id="ARBA00004302"/>
    </source>
</evidence>
<dbReference type="InterPro" id="IPR001442">
    <property type="entry name" value="Collagen_IV_NC"/>
</dbReference>
<dbReference type="Ensembl" id="ENSCCRT00020012699.1">
    <property type="protein sequence ID" value="ENSCCRP00020011464.1"/>
    <property type="gene ID" value="ENSCCRG00020005790.1"/>
</dbReference>
<evidence type="ECO:0000256" key="9">
    <source>
        <dbReference type="ARBA" id="ARBA00023157"/>
    </source>
</evidence>
<keyword evidence="5" id="KW-0732">Signal</keyword>
<evidence type="ECO:0000256" key="4">
    <source>
        <dbReference type="ARBA" id="ARBA00022530"/>
    </source>
</evidence>
<evidence type="ECO:0000259" key="11">
    <source>
        <dbReference type="PROSITE" id="PS51403"/>
    </source>
</evidence>
<keyword evidence="3" id="KW-0964">Secreted</keyword>
<dbReference type="FunFam" id="2.170.240.10:FF:000001">
    <property type="entry name" value="Collagen IV alpha 1 chain"/>
    <property type="match status" value="1"/>
</dbReference>
<feature type="region of interest" description="Disordered" evidence="10">
    <location>
        <begin position="152"/>
        <end position="209"/>
    </location>
</feature>
<dbReference type="InterPro" id="IPR036954">
    <property type="entry name" value="Collagen_IV_NC_sf"/>
</dbReference>
<name>A0A8C2CF36_CYPCA</name>
<evidence type="ECO:0000256" key="3">
    <source>
        <dbReference type="ARBA" id="ARBA00022525"/>
    </source>
</evidence>
<keyword evidence="9" id="KW-1015">Disulfide bond</keyword>
<reference evidence="12" key="1">
    <citation type="submission" date="2025-08" db="UniProtKB">
        <authorList>
            <consortium name="Ensembl"/>
        </authorList>
    </citation>
    <scope>IDENTIFICATION</scope>
</reference>
<accession>A0A8C2CF36</accession>
<feature type="compositionally biased region" description="Low complexity" evidence="10">
    <location>
        <begin position="177"/>
        <end position="204"/>
    </location>
</feature>
<feature type="domain" description="Collagen IV NC1" evidence="11">
    <location>
        <begin position="207"/>
        <end position="425"/>
    </location>
</feature>
<comment type="subcellular location">
    <subcellularLocation>
        <location evidence="2">Secreted</location>
        <location evidence="2">Extracellular space</location>
        <location evidence="2">Extracellular matrix</location>
        <location evidence="2">Basement membrane</location>
    </subcellularLocation>
</comment>
<keyword evidence="4" id="KW-0272">Extracellular matrix</keyword>
<protein>
    <recommendedName>
        <fullName evidence="11">Collagen IV NC1 domain-containing protein</fullName>
    </recommendedName>
</protein>
<dbReference type="GO" id="GO:0005604">
    <property type="term" value="C:basement membrane"/>
    <property type="evidence" value="ECO:0007669"/>
    <property type="project" value="UniProtKB-SubCell"/>
</dbReference>
<evidence type="ECO:0000313" key="12">
    <source>
        <dbReference type="Ensembl" id="ENSCCRP00020011464.1"/>
    </source>
</evidence>
<dbReference type="InterPro" id="IPR050938">
    <property type="entry name" value="Collagen_Structural_Proteins"/>
</dbReference>
<evidence type="ECO:0000256" key="5">
    <source>
        <dbReference type="ARBA" id="ARBA00022729"/>
    </source>
</evidence>
<feature type="compositionally biased region" description="Low complexity" evidence="10">
    <location>
        <begin position="22"/>
        <end position="35"/>
    </location>
</feature>
<comment type="function">
    <text evidence="1">Type IV collagen is the major structural component of glomerular basement membranes (GBM), forming a 'chicken-wire' meshwork together with laminins, proteoglycans and entactin/nidogen.</text>
</comment>
<dbReference type="Pfam" id="PF01413">
    <property type="entry name" value="C4"/>
    <property type="match status" value="2"/>
</dbReference>
<dbReference type="InterPro" id="IPR016187">
    <property type="entry name" value="CTDL_fold"/>
</dbReference>
<sequence length="425" mass="44504">MCRCLPLAGVKGLKGLPGVRGETGTPGVQGPTGPKGITGEPSPPGPGPQGQPGEKGEPGSPGCRGERGEKGLCGTSGPPGFSGAPGERGEPGVPGAHESMILLSNVTLSGPPGAPGDEGLNGFSGPPGCEGPCGPPVHCFFPVMFSVDGFPGPAGDKGDRGYPGFPGQVGEKGEPGEQGPKGLQGPKGEVGPKGSQGPQGPPGSRDGFFFTKHSQRISVPACPPESKLVYSGYSLLFINGNNRAHGQDLGTVGSCLQMFSAMPFLVCNPNDTCHYAFRNDYSYWLSTDTLISPNMELISDDLGSYISRCSVCEAPSNVIAVHSQTTEIPECPRGWLSLWKGYSFVMQTGAGAEGSGQPLISPGSCLEEFRMVPFIECHDRGTCNFYPDSFSYWLASLDPSKMFSTPVRQRVRQQDISRCQVCMKR</sequence>
<dbReference type="GO" id="GO:0005201">
    <property type="term" value="F:extracellular matrix structural constituent"/>
    <property type="evidence" value="ECO:0007669"/>
    <property type="project" value="InterPro"/>
</dbReference>
<dbReference type="SUPFAM" id="SSF56436">
    <property type="entry name" value="C-type lectin-like"/>
    <property type="match status" value="2"/>
</dbReference>
<evidence type="ECO:0000313" key="13">
    <source>
        <dbReference type="Proteomes" id="UP000694701"/>
    </source>
</evidence>
<dbReference type="SMART" id="SM00111">
    <property type="entry name" value="C4"/>
    <property type="match status" value="2"/>
</dbReference>
<dbReference type="GO" id="GO:0005581">
    <property type="term" value="C:collagen trimer"/>
    <property type="evidence" value="ECO:0007669"/>
    <property type="project" value="UniProtKB-KW"/>
</dbReference>
<dbReference type="PANTHER" id="PTHR37456:SF6">
    <property type="entry name" value="COLLAGEN ALPHA-1(XXIII) CHAIN-LIKE ISOFORM X2"/>
    <property type="match status" value="1"/>
</dbReference>
<dbReference type="InterPro" id="IPR008160">
    <property type="entry name" value="Collagen"/>
</dbReference>
<keyword evidence="7" id="KW-0084">Basement membrane</keyword>
<evidence type="ECO:0000256" key="10">
    <source>
        <dbReference type="SAM" id="MobiDB-lite"/>
    </source>
</evidence>
<keyword evidence="8" id="KW-0176">Collagen</keyword>